<name>A0AA45W1Q6_9RHOB</name>
<accession>A0AA45W1Q6</accession>
<dbReference type="EMBL" id="FTOU01000001">
    <property type="protein sequence ID" value="SIS59049.1"/>
    <property type="molecule type" value="Genomic_DNA"/>
</dbReference>
<gene>
    <name evidence="2" type="ORF">SAMN05421772_101679</name>
</gene>
<dbReference type="RefSeq" id="WP_076522783.1">
    <property type="nucleotide sequence ID" value="NZ_CP067140.1"/>
</dbReference>
<protein>
    <recommendedName>
        <fullName evidence="1">Winged helix domain-containing protein</fullName>
    </recommendedName>
</protein>
<comment type="caution">
    <text evidence="2">The sequence shown here is derived from an EMBL/GenBank/DDBJ whole genome shotgun (WGS) entry which is preliminary data.</text>
</comment>
<dbReference type="InterPro" id="IPR054382">
    <property type="entry name" value="wHTH_alphaproteobact"/>
</dbReference>
<evidence type="ECO:0000259" key="1">
    <source>
        <dbReference type="Pfam" id="PF22324"/>
    </source>
</evidence>
<feature type="domain" description="Winged helix" evidence="1">
    <location>
        <begin position="24"/>
        <end position="97"/>
    </location>
</feature>
<reference evidence="2 3" key="1">
    <citation type="submission" date="2017-01" db="EMBL/GenBank/DDBJ databases">
        <authorList>
            <person name="Varghese N."/>
            <person name="Submissions S."/>
        </authorList>
    </citation>
    <scope>NUCLEOTIDE SEQUENCE [LARGE SCALE GENOMIC DNA]</scope>
    <source>
        <strain evidence="2 3">DSM 18447</strain>
    </source>
</reference>
<evidence type="ECO:0000313" key="2">
    <source>
        <dbReference type="EMBL" id="SIS59049.1"/>
    </source>
</evidence>
<dbReference type="AlphaFoldDB" id="A0AA45W1Q6"/>
<dbReference type="Proteomes" id="UP000186216">
    <property type="component" value="Unassembled WGS sequence"/>
</dbReference>
<dbReference type="Pfam" id="PF22324">
    <property type="entry name" value="HTH_91"/>
    <property type="match status" value="1"/>
</dbReference>
<organism evidence="2 3">
    <name type="scientific">Paracoccus saliphilus</name>
    <dbReference type="NCBI Taxonomy" id="405559"/>
    <lineage>
        <taxon>Bacteria</taxon>
        <taxon>Pseudomonadati</taxon>
        <taxon>Pseudomonadota</taxon>
        <taxon>Alphaproteobacteria</taxon>
        <taxon>Rhodobacterales</taxon>
        <taxon>Paracoccaceae</taxon>
        <taxon>Paracoccus</taxon>
    </lineage>
</organism>
<sequence>MNEQRQWPAQAFTVQNRPKPPAIIVVQGRVRWALESLLRAGSKGCTPIDTPGPRWSAYVFKLRKQGVCIETIHENHKGPFPGNHARYVLRSYVTPGRRAAA</sequence>
<evidence type="ECO:0000313" key="3">
    <source>
        <dbReference type="Proteomes" id="UP000186216"/>
    </source>
</evidence>
<proteinExistence type="predicted"/>